<dbReference type="PANTHER" id="PTHR23048">
    <property type="entry name" value="MYOSIN LIGHT CHAIN 1, 3"/>
    <property type="match status" value="1"/>
</dbReference>
<dbReference type="PROSITE" id="PS50222">
    <property type="entry name" value="EF_HAND_2"/>
    <property type="match status" value="4"/>
</dbReference>
<protein>
    <submittedName>
        <fullName evidence="4">GH13759</fullName>
    </submittedName>
</protein>
<dbReference type="eggNOG" id="KOG0027">
    <property type="taxonomic scope" value="Eukaryota"/>
</dbReference>
<dbReference type="Pfam" id="PF13499">
    <property type="entry name" value="EF-hand_7"/>
    <property type="match status" value="2"/>
</dbReference>
<dbReference type="GO" id="GO:0005509">
    <property type="term" value="F:calcium ion binding"/>
    <property type="evidence" value="ECO:0007669"/>
    <property type="project" value="InterPro"/>
</dbReference>
<keyword evidence="1" id="KW-0677">Repeat</keyword>
<dbReference type="OrthoDB" id="26525at2759"/>
<evidence type="ECO:0000259" key="3">
    <source>
        <dbReference type="PROSITE" id="PS50222"/>
    </source>
</evidence>
<dbReference type="OMA" id="MINSYDT"/>
<dbReference type="AlphaFoldDB" id="B4JQU8"/>
<name>B4JQU8_DROGR</name>
<dbReference type="SMR" id="B4JQU8"/>
<dbReference type="PROSITE" id="PS00018">
    <property type="entry name" value="EF_HAND_1"/>
    <property type="match status" value="1"/>
</dbReference>
<dbReference type="FunFam" id="1.10.238.10:FF:000001">
    <property type="entry name" value="Calmodulin 1"/>
    <property type="match status" value="1"/>
</dbReference>
<feature type="domain" description="EF-hand" evidence="3">
    <location>
        <begin position="79"/>
        <end position="114"/>
    </location>
</feature>
<dbReference type="KEGG" id="dgr:6567169"/>
<keyword evidence="5" id="KW-1185">Reference proteome</keyword>
<proteinExistence type="predicted"/>
<dbReference type="PhylomeDB" id="B4JQU8"/>
<evidence type="ECO:0000256" key="2">
    <source>
        <dbReference type="ARBA" id="ARBA00022837"/>
    </source>
</evidence>
<dbReference type="Proteomes" id="UP000001070">
    <property type="component" value="Unassembled WGS sequence"/>
</dbReference>
<dbReference type="STRING" id="7222.B4JQU8"/>
<reference evidence="4 5" key="1">
    <citation type="journal article" date="2007" name="Nature">
        <title>Evolution of genes and genomes on the Drosophila phylogeny.</title>
        <authorList>
            <consortium name="Drosophila 12 Genomes Consortium"/>
            <person name="Clark A.G."/>
            <person name="Eisen M.B."/>
            <person name="Smith D.R."/>
            <person name="Bergman C.M."/>
            <person name="Oliver B."/>
            <person name="Markow T.A."/>
            <person name="Kaufman T.C."/>
            <person name="Kellis M."/>
            <person name="Gelbart W."/>
            <person name="Iyer V.N."/>
            <person name="Pollard D.A."/>
            <person name="Sackton T.B."/>
            <person name="Larracuente A.M."/>
            <person name="Singh N.D."/>
            <person name="Abad J.P."/>
            <person name="Abt D.N."/>
            <person name="Adryan B."/>
            <person name="Aguade M."/>
            <person name="Akashi H."/>
            <person name="Anderson W.W."/>
            <person name="Aquadro C.F."/>
            <person name="Ardell D.H."/>
            <person name="Arguello R."/>
            <person name="Artieri C.G."/>
            <person name="Barbash D.A."/>
            <person name="Barker D."/>
            <person name="Barsanti P."/>
            <person name="Batterham P."/>
            <person name="Batzoglou S."/>
            <person name="Begun D."/>
            <person name="Bhutkar A."/>
            <person name="Blanco E."/>
            <person name="Bosak S.A."/>
            <person name="Bradley R.K."/>
            <person name="Brand A.D."/>
            <person name="Brent M.R."/>
            <person name="Brooks A.N."/>
            <person name="Brown R.H."/>
            <person name="Butlin R.K."/>
            <person name="Caggese C."/>
            <person name="Calvi B.R."/>
            <person name="Bernardo de Carvalho A."/>
            <person name="Caspi A."/>
            <person name="Castrezana S."/>
            <person name="Celniker S.E."/>
            <person name="Chang J.L."/>
            <person name="Chapple C."/>
            <person name="Chatterji S."/>
            <person name="Chinwalla A."/>
            <person name="Civetta A."/>
            <person name="Clifton S.W."/>
            <person name="Comeron J.M."/>
            <person name="Costello J.C."/>
            <person name="Coyne J.A."/>
            <person name="Daub J."/>
            <person name="David R.G."/>
            <person name="Delcher A.L."/>
            <person name="Delehaunty K."/>
            <person name="Do C.B."/>
            <person name="Ebling H."/>
            <person name="Edwards K."/>
            <person name="Eickbush T."/>
            <person name="Evans J.D."/>
            <person name="Filipski A."/>
            <person name="Findeiss S."/>
            <person name="Freyhult E."/>
            <person name="Fulton L."/>
            <person name="Fulton R."/>
            <person name="Garcia A.C."/>
            <person name="Gardiner A."/>
            <person name="Garfield D.A."/>
            <person name="Garvin B.E."/>
            <person name="Gibson G."/>
            <person name="Gilbert D."/>
            <person name="Gnerre S."/>
            <person name="Godfrey J."/>
            <person name="Good R."/>
            <person name="Gotea V."/>
            <person name="Gravely B."/>
            <person name="Greenberg A.J."/>
            <person name="Griffiths-Jones S."/>
            <person name="Gross S."/>
            <person name="Guigo R."/>
            <person name="Gustafson E.A."/>
            <person name="Haerty W."/>
            <person name="Hahn M.W."/>
            <person name="Halligan D.L."/>
            <person name="Halpern A.L."/>
            <person name="Halter G.M."/>
            <person name="Han M.V."/>
            <person name="Heger A."/>
            <person name="Hillier L."/>
            <person name="Hinrichs A.S."/>
            <person name="Holmes I."/>
            <person name="Hoskins R.A."/>
            <person name="Hubisz M.J."/>
            <person name="Hultmark D."/>
            <person name="Huntley M.A."/>
            <person name="Jaffe D.B."/>
            <person name="Jagadeeshan S."/>
            <person name="Jeck W.R."/>
            <person name="Johnson J."/>
            <person name="Jones C.D."/>
            <person name="Jordan W.C."/>
            <person name="Karpen G.H."/>
            <person name="Kataoka E."/>
            <person name="Keightley P.D."/>
            <person name="Kheradpour P."/>
            <person name="Kirkness E.F."/>
            <person name="Koerich L.B."/>
            <person name="Kristiansen K."/>
            <person name="Kudrna D."/>
            <person name="Kulathinal R.J."/>
            <person name="Kumar S."/>
            <person name="Kwok R."/>
            <person name="Lander E."/>
            <person name="Langley C.H."/>
            <person name="Lapoint R."/>
            <person name="Lazzaro B.P."/>
            <person name="Lee S.J."/>
            <person name="Levesque L."/>
            <person name="Li R."/>
            <person name="Lin C.F."/>
            <person name="Lin M.F."/>
            <person name="Lindblad-Toh K."/>
            <person name="Llopart A."/>
            <person name="Long M."/>
            <person name="Low L."/>
            <person name="Lozovsky E."/>
            <person name="Lu J."/>
            <person name="Luo M."/>
            <person name="Machado C.A."/>
            <person name="Makalowski W."/>
            <person name="Marzo M."/>
            <person name="Matsuda M."/>
            <person name="Matzkin L."/>
            <person name="McAllister B."/>
            <person name="McBride C.S."/>
            <person name="McKernan B."/>
            <person name="McKernan K."/>
            <person name="Mendez-Lago M."/>
            <person name="Minx P."/>
            <person name="Mollenhauer M.U."/>
            <person name="Montooth K."/>
            <person name="Mount S.M."/>
            <person name="Mu X."/>
            <person name="Myers E."/>
            <person name="Negre B."/>
            <person name="Newfeld S."/>
            <person name="Nielsen R."/>
            <person name="Noor M.A."/>
            <person name="O'Grady P."/>
            <person name="Pachter L."/>
            <person name="Papaceit M."/>
            <person name="Parisi M.J."/>
            <person name="Parisi M."/>
            <person name="Parts L."/>
            <person name="Pedersen J.S."/>
            <person name="Pesole G."/>
            <person name="Phillippy A.M."/>
            <person name="Ponting C.P."/>
            <person name="Pop M."/>
            <person name="Porcelli D."/>
            <person name="Powell J.R."/>
            <person name="Prohaska S."/>
            <person name="Pruitt K."/>
            <person name="Puig M."/>
            <person name="Quesneville H."/>
            <person name="Ram K.R."/>
            <person name="Rand D."/>
            <person name="Rasmussen M.D."/>
            <person name="Reed L.K."/>
            <person name="Reenan R."/>
            <person name="Reily A."/>
            <person name="Remington K.A."/>
            <person name="Rieger T.T."/>
            <person name="Ritchie M.G."/>
            <person name="Robin C."/>
            <person name="Rogers Y.H."/>
            <person name="Rohde C."/>
            <person name="Rozas J."/>
            <person name="Rubenfield M.J."/>
            <person name="Ruiz A."/>
            <person name="Russo S."/>
            <person name="Salzberg S.L."/>
            <person name="Sanchez-Gracia A."/>
            <person name="Saranga D.J."/>
            <person name="Sato H."/>
            <person name="Schaeffer S.W."/>
            <person name="Schatz M.C."/>
            <person name="Schlenke T."/>
            <person name="Schwartz R."/>
            <person name="Segarra C."/>
            <person name="Singh R.S."/>
            <person name="Sirot L."/>
            <person name="Sirota M."/>
            <person name="Sisneros N.B."/>
            <person name="Smith C.D."/>
            <person name="Smith T.F."/>
            <person name="Spieth J."/>
            <person name="Stage D.E."/>
            <person name="Stark A."/>
            <person name="Stephan W."/>
            <person name="Strausberg R.L."/>
            <person name="Strempel S."/>
            <person name="Sturgill D."/>
            <person name="Sutton G."/>
            <person name="Sutton G.G."/>
            <person name="Tao W."/>
            <person name="Teichmann S."/>
            <person name="Tobari Y.N."/>
            <person name="Tomimura Y."/>
            <person name="Tsolas J.M."/>
            <person name="Valente V.L."/>
            <person name="Venter E."/>
            <person name="Venter J.C."/>
            <person name="Vicario S."/>
            <person name="Vieira F.G."/>
            <person name="Vilella A.J."/>
            <person name="Villasante A."/>
            <person name="Walenz B."/>
            <person name="Wang J."/>
            <person name="Wasserman M."/>
            <person name="Watts T."/>
            <person name="Wilson D."/>
            <person name="Wilson R.K."/>
            <person name="Wing R.A."/>
            <person name="Wolfner M.F."/>
            <person name="Wong A."/>
            <person name="Wong G.K."/>
            <person name="Wu C.I."/>
            <person name="Wu G."/>
            <person name="Yamamoto D."/>
            <person name="Yang H.P."/>
            <person name="Yang S.P."/>
            <person name="Yorke J.A."/>
            <person name="Yoshida K."/>
            <person name="Zdobnov E."/>
            <person name="Zhang P."/>
            <person name="Zhang Y."/>
            <person name="Zimin A.V."/>
            <person name="Baldwin J."/>
            <person name="Abdouelleil A."/>
            <person name="Abdulkadir J."/>
            <person name="Abebe A."/>
            <person name="Abera B."/>
            <person name="Abreu J."/>
            <person name="Acer S.C."/>
            <person name="Aftuck L."/>
            <person name="Alexander A."/>
            <person name="An P."/>
            <person name="Anderson E."/>
            <person name="Anderson S."/>
            <person name="Arachi H."/>
            <person name="Azer M."/>
            <person name="Bachantsang P."/>
            <person name="Barry A."/>
            <person name="Bayul T."/>
            <person name="Berlin A."/>
            <person name="Bessette D."/>
            <person name="Bloom T."/>
            <person name="Blye J."/>
            <person name="Boguslavskiy L."/>
            <person name="Bonnet C."/>
            <person name="Boukhgalter B."/>
            <person name="Bourzgui I."/>
            <person name="Brown A."/>
            <person name="Cahill P."/>
            <person name="Channer S."/>
            <person name="Cheshatsang Y."/>
            <person name="Chuda L."/>
            <person name="Citroen M."/>
            <person name="Collymore A."/>
            <person name="Cooke P."/>
            <person name="Costello M."/>
            <person name="D'Aco K."/>
            <person name="Daza R."/>
            <person name="De Haan G."/>
            <person name="DeGray S."/>
            <person name="DeMaso C."/>
            <person name="Dhargay N."/>
            <person name="Dooley K."/>
            <person name="Dooley E."/>
            <person name="Doricent M."/>
            <person name="Dorje P."/>
            <person name="Dorjee K."/>
            <person name="Dupes A."/>
            <person name="Elong R."/>
            <person name="Falk J."/>
            <person name="Farina A."/>
            <person name="Faro S."/>
            <person name="Ferguson D."/>
            <person name="Fisher S."/>
            <person name="Foley C.D."/>
            <person name="Franke A."/>
            <person name="Friedrich D."/>
            <person name="Gadbois L."/>
            <person name="Gearin G."/>
            <person name="Gearin C.R."/>
            <person name="Giannoukos G."/>
            <person name="Goode T."/>
            <person name="Graham J."/>
            <person name="Grandbois E."/>
            <person name="Grewal S."/>
            <person name="Gyaltsen K."/>
            <person name="Hafez N."/>
            <person name="Hagos B."/>
            <person name="Hall J."/>
            <person name="Henson C."/>
            <person name="Hollinger A."/>
            <person name="Honan T."/>
            <person name="Huard M.D."/>
            <person name="Hughes L."/>
            <person name="Hurhula B."/>
            <person name="Husby M.E."/>
            <person name="Kamat A."/>
            <person name="Kanga B."/>
            <person name="Kashin S."/>
            <person name="Khazanovich D."/>
            <person name="Kisner P."/>
            <person name="Lance K."/>
            <person name="Lara M."/>
            <person name="Lee W."/>
            <person name="Lennon N."/>
            <person name="Letendre F."/>
            <person name="LeVine R."/>
            <person name="Lipovsky A."/>
            <person name="Liu X."/>
            <person name="Liu J."/>
            <person name="Liu S."/>
            <person name="Lokyitsang T."/>
            <person name="Lokyitsang Y."/>
            <person name="Lubonja R."/>
            <person name="Lui A."/>
            <person name="MacDonald P."/>
            <person name="Magnisalis V."/>
            <person name="Maru K."/>
            <person name="Matthews C."/>
            <person name="McCusker W."/>
            <person name="McDonough S."/>
            <person name="Mehta T."/>
            <person name="Meldrim J."/>
            <person name="Meneus L."/>
            <person name="Mihai O."/>
            <person name="Mihalev A."/>
            <person name="Mihova T."/>
            <person name="Mittelman R."/>
            <person name="Mlenga V."/>
            <person name="Montmayeur A."/>
            <person name="Mulrain L."/>
            <person name="Navidi A."/>
            <person name="Naylor J."/>
            <person name="Negash T."/>
            <person name="Nguyen T."/>
            <person name="Nguyen N."/>
            <person name="Nicol R."/>
            <person name="Norbu C."/>
            <person name="Norbu N."/>
            <person name="Novod N."/>
            <person name="O'Neill B."/>
            <person name="Osman S."/>
            <person name="Markiewicz E."/>
            <person name="Oyono O.L."/>
            <person name="Patti C."/>
            <person name="Phunkhang P."/>
            <person name="Pierre F."/>
            <person name="Priest M."/>
            <person name="Raghuraman S."/>
            <person name="Rege F."/>
            <person name="Reyes R."/>
            <person name="Rise C."/>
            <person name="Rogov P."/>
            <person name="Ross K."/>
            <person name="Ryan E."/>
            <person name="Settipalli S."/>
            <person name="Shea T."/>
            <person name="Sherpa N."/>
            <person name="Shi L."/>
            <person name="Shih D."/>
            <person name="Sparrow T."/>
            <person name="Spaulding J."/>
            <person name="Stalker J."/>
            <person name="Stange-Thomann N."/>
            <person name="Stavropoulos S."/>
            <person name="Stone C."/>
            <person name="Strader C."/>
            <person name="Tesfaye S."/>
            <person name="Thomson T."/>
            <person name="Thoulutsang Y."/>
            <person name="Thoulutsang D."/>
            <person name="Topham K."/>
            <person name="Topping I."/>
            <person name="Tsamla T."/>
            <person name="Vassiliev H."/>
            <person name="Vo A."/>
            <person name="Wangchuk T."/>
            <person name="Wangdi T."/>
            <person name="Weiand M."/>
            <person name="Wilkinson J."/>
            <person name="Wilson A."/>
            <person name="Yadav S."/>
            <person name="Young G."/>
            <person name="Yu Q."/>
            <person name="Zembek L."/>
            <person name="Zhong D."/>
            <person name="Zimmer A."/>
            <person name="Zwirko Z."/>
            <person name="Jaffe D.B."/>
            <person name="Alvarez P."/>
            <person name="Brockman W."/>
            <person name="Butler J."/>
            <person name="Chin C."/>
            <person name="Gnerre S."/>
            <person name="Grabherr M."/>
            <person name="Kleber M."/>
            <person name="Mauceli E."/>
            <person name="MacCallum I."/>
        </authorList>
    </citation>
    <scope>NUCLEOTIDE SEQUENCE [LARGE SCALE GENOMIC DNA]</scope>
    <source>
        <strain evidence="5">Tucson 15287-2541.00</strain>
    </source>
</reference>
<dbReference type="HOGENOM" id="CLU_061288_2_0_1"/>
<dbReference type="Gene3D" id="1.10.238.10">
    <property type="entry name" value="EF-hand"/>
    <property type="match status" value="2"/>
</dbReference>
<dbReference type="InterPro" id="IPR018247">
    <property type="entry name" value="EF_Hand_1_Ca_BS"/>
</dbReference>
<accession>B4JQU8</accession>
<dbReference type="GO" id="GO:0016460">
    <property type="term" value="C:myosin II complex"/>
    <property type="evidence" value="ECO:0007669"/>
    <property type="project" value="TreeGrafter"/>
</dbReference>
<keyword evidence="2" id="KW-0106">Calcium</keyword>
<dbReference type="FunCoup" id="B4JQU8">
    <property type="interactions" value="66"/>
</dbReference>
<dbReference type="SMART" id="SM00054">
    <property type="entry name" value="EFh"/>
    <property type="match status" value="4"/>
</dbReference>
<dbReference type="InParanoid" id="B4JQU8"/>
<dbReference type="InterPro" id="IPR011992">
    <property type="entry name" value="EF-hand-dom_pair"/>
</dbReference>
<dbReference type="SUPFAM" id="SSF47473">
    <property type="entry name" value="EF-hand"/>
    <property type="match status" value="1"/>
</dbReference>
<dbReference type="InterPro" id="IPR002048">
    <property type="entry name" value="EF_hand_dom"/>
</dbReference>
<gene>
    <name evidence="4" type="primary">Dgri\GH13759</name>
    <name evidence="4" type="ORF">Dgri_GH13759</name>
</gene>
<dbReference type="PANTHER" id="PTHR23048:SF0">
    <property type="entry name" value="CALMODULIN LIKE 3"/>
    <property type="match status" value="1"/>
</dbReference>
<dbReference type="CDD" id="cd00051">
    <property type="entry name" value="EFh"/>
    <property type="match status" value="2"/>
</dbReference>
<evidence type="ECO:0000313" key="5">
    <source>
        <dbReference type="Proteomes" id="UP000001070"/>
    </source>
</evidence>
<feature type="domain" description="EF-hand" evidence="3">
    <location>
        <begin position="115"/>
        <end position="147"/>
    </location>
</feature>
<sequence length="147" mass="17143">MEPSVHDLEHFKTAFQILAFDNDDRVTVKDLENALRALGRQPTEKELQLIISDVDYDGNGFVEYDAFVRLLIYRMSYPPDEDALRETFRIFDKDNTGFIGVAQIRLVMMDLNQHLTTEECEEMIRPHDEDGDGKLSYEEFVLMMTTK</sequence>
<dbReference type="EMBL" id="CH916372">
    <property type="protein sequence ID" value="EDV99278.1"/>
    <property type="molecule type" value="Genomic_DNA"/>
</dbReference>
<organism evidence="5">
    <name type="scientific">Drosophila grimshawi</name>
    <name type="common">Hawaiian fruit fly</name>
    <name type="synonym">Idiomyia grimshawi</name>
    <dbReference type="NCBI Taxonomy" id="7222"/>
    <lineage>
        <taxon>Eukaryota</taxon>
        <taxon>Metazoa</taxon>
        <taxon>Ecdysozoa</taxon>
        <taxon>Arthropoda</taxon>
        <taxon>Hexapoda</taxon>
        <taxon>Insecta</taxon>
        <taxon>Pterygota</taxon>
        <taxon>Neoptera</taxon>
        <taxon>Endopterygota</taxon>
        <taxon>Diptera</taxon>
        <taxon>Brachycera</taxon>
        <taxon>Muscomorpha</taxon>
        <taxon>Ephydroidea</taxon>
        <taxon>Drosophilidae</taxon>
        <taxon>Drosophila</taxon>
        <taxon>Hawaiian Drosophila</taxon>
    </lineage>
</organism>
<feature type="domain" description="EF-hand" evidence="3">
    <location>
        <begin position="42"/>
        <end position="77"/>
    </location>
</feature>
<dbReference type="InterPro" id="IPR050230">
    <property type="entry name" value="CALM/Myosin/TropC-like"/>
</dbReference>
<evidence type="ECO:0000313" key="4">
    <source>
        <dbReference type="EMBL" id="EDV99278.1"/>
    </source>
</evidence>
<feature type="domain" description="EF-hand" evidence="3">
    <location>
        <begin position="6"/>
        <end position="41"/>
    </location>
</feature>
<evidence type="ECO:0000256" key="1">
    <source>
        <dbReference type="ARBA" id="ARBA00022737"/>
    </source>
</evidence>